<accession>A0ABP8FBA3</accession>
<dbReference type="Proteomes" id="UP001501207">
    <property type="component" value="Unassembled WGS sequence"/>
</dbReference>
<sequence length="190" mass="21937">MEMEKQYEILDALPTYGPMHISITDNEQPFYSEGFPVRLYKTDGTNWVANFKPGWTDLRKVIELENTQNLLVISGGTCYLMNPNHTQPILAFGTDYNNIFEASNNRLVLQDLTGLTIIEPDGAHWDTERISWDGLKDLKVESNIVSGLAFDPIHDDDEWAPFSYNLDTRTWTGGSYNNYAHTKPWWKLWK</sequence>
<protein>
    <submittedName>
        <fullName evidence="1">Uncharacterized protein</fullName>
    </submittedName>
</protein>
<keyword evidence="2" id="KW-1185">Reference proteome</keyword>
<reference evidence="2" key="1">
    <citation type="journal article" date="2019" name="Int. J. Syst. Evol. Microbiol.">
        <title>The Global Catalogue of Microorganisms (GCM) 10K type strain sequencing project: providing services to taxonomists for standard genome sequencing and annotation.</title>
        <authorList>
            <consortium name="The Broad Institute Genomics Platform"/>
            <consortium name="The Broad Institute Genome Sequencing Center for Infectious Disease"/>
            <person name="Wu L."/>
            <person name="Ma J."/>
        </authorList>
    </citation>
    <scope>NUCLEOTIDE SEQUENCE [LARGE SCALE GENOMIC DNA]</scope>
    <source>
        <strain evidence="2">JCM 17664</strain>
    </source>
</reference>
<organism evidence="1 2">
    <name type="scientific">Compostibacter hankyongensis</name>
    <dbReference type="NCBI Taxonomy" id="1007089"/>
    <lineage>
        <taxon>Bacteria</taxon>
        <taxon>Pseudomonadati</taxon>
        <taxon>Bacteroidota</taxon>
        <taxon>Chitinophagia</taxon>
        <taxon>Chitinophagales</taxon>
        <taxon>Chitinophagaceae</taxon>
        <taxon>Compostibacter</taxon>
    </lineage>
</organism>
<dbReference type="EMBL" id="BAABFN010000001">
    <property type="protein sequence ID" value="GAA4299612.1"/>
    <property type="molecule type" value="Genomic_DNA"/>
</dbReference>
<proteinExistence type="predicted"/>
<gene>
    <name evidence="1" type="ORF">GCM10023143_00020</name>
</gene>
<evidence type="ECO:0000313" key="1">
    <source>
        <dbReference type="EMBL" id="GAA4299612.1"/>
    </source>
</evidence>
<evidence type="ECO:0000313" key="2">
    <source>
        <dbReference type="Proteomes" id="UP001501207"/>
    </source>
</evidence>
<name>A0ABP8FBA3_9BACT</name>
<comment type="caution">
    <text evidence="1">The sequence shown here is derived from an EMBL/GenBank/DDBJ whole genome shotgun (WGS) entry which is preliminary data.</text>
</comment>